<reference evidence="2" key="1">
    <citation type="submission" date="2020-10" db="EMBL/GenBank/DDBJ databases">
        <title>Bacterium isolated from coastal waters sediment.</title>
        <authorList>
            <person name="Chen R.-J."/>
            <person name="Lu D.-C."/>
            <person name="Zhu K.-L."/>
            <person name="Du Z.-J."/>
        </authorList>
    </citation>
    <scope>NUCLEOTIDE SEQUENCE</scope>
    <source>
        <strain evidence="2">N1Y112</strain>
    </source>
</reference>
<feature type="domain" description="STAS" evidence="1">
    <location>
        <begin position="1"/>
        <end position="89"/>
    </location>
</feature>
<dbReference type="AlphaFoldDB" id="A0A8J7K719"/>
<dbReference type="InterPro" id="IPR002645">
    <property type="entry name" value="STAS_dom"/>
</dbReference>
<dbReference type="Pfam" id="PF13466">
    <property type="entry name" value="STAS_2"/>
    <property type="match status" value="1"/>
</dbReference>
<dbReference type="PROSITE" id="PS50801">
    <property type="entry name" value="STAS"/>
    <property type="match status" value="1"/>
</dbReference>
<accession>A0A8J7K719</accession>
<dbReference type="EMBL" id="JADEYS010000009">
    <property type="protein sequence ID" value="MBE9397751.1"/>
    <property type="molecule type" value="Genomic_DNA"/>
</dbReference>
<dbReference type="InterPro" id="IPR058548">
    <property type="entry name" value="MlaB-like_STAS"/>
</dbReference>
<name>A0A8J7K719_9GAMM</name>
<dbReference type="SUPFAM" id="SSF52091">
    <property type="entry name" value="SpoIIaa-like"/>
    <property type="match status" value="1"/>
</dbReference>
<evidence type="ECO:0000313" key="3">
    <source>
        <dbReference type="Proteomes" id="UP000640333"/>
    </source>
</evidence>
<dbReference type="Gene3D" id="3.30.750.24">
    <property type="entry name" value="STAS domain"/>
    <property type="match status" value="1"/>
</dbReference>
<dbReference type="Proteomes" id="UP000640333">
    <property type="component" value="Unassembled WGS sequence"/>
</dbReference>
<dbReference type="RefSeq" id="WP_193953299.1">
    <property type="nucleotide sequence ID" value="NZ_JADEYS010000009.1"/>
</dbReference>
<dbReference type="InterPro" id="IPR036513">
    <property type="entry name" value="STAS_dom_sf"/>
</dbReference>
<sequence>MREFNLPESCTVVSVRGLHRQLTELAASQSDVSLNASNVTAIDAASLQTLTAFIIAQNQSGKKTIWTGCSATFTDAVSLLGLKEQLGLL</sequence>
<keyword evidence="3" id="KW-1185">Reference proteome</keyword>
<proteinExistence type="predicted"/>
<evidence type="ECO:0000259" key="1">
    <source>
        <dbReference type="PROSITE" id="PS50801"/>
    </source>
</evidence>
<evidence type="ECO:0000313" key="2">
    <source>
        <dbReference type="EMBL" id="MBE9397751.1"/>
    </source>
</evidence>
<organism evidence="2 3">
    <name type="scientific">Pontibacterium sinense</name>
    <dbReference type="NCBI Taxonomy" id="2781979"/>
    <lineage>
        <taxon>Bacteria</taxon>
        <taxon>Pseudomonadati</taxon>
        <taxon>Pseudomonadota</taxon>
        <taxon>Gammaproteobacteria</taxon>
        <taxon>Oceanospirillales</taxon>
        <taxon>Oceanospirillaceae</taxon>
        <taxon>Pontibacterium</taxon>
    </lineage>
</organism>
<protein>
    <submittedName>
        <fullName evidence="2">STAS domain-containing protein</fullName>
    </submittedName>
</protein>
<gene>
    <name evidence="2" type="ORF">IOQ59_10820</name>
</gene>
<comment type="caution">
    <text evidence="2">The sequence shown here is derived from an EMBL/GenBank/DDBJ whole genome shotgun (WGS) entry which is preliminary data.</text>
</comment>